<keyword evidence="1" id="KW-0472">Membrane</keyword>
<organism evidence="2 3">
    <name type="scientific">Roseivivax isoporae LMG 25204</name>
    <dbReference type="NCBI Taxonomy" id="1449351"/>
    <lineage>
        <taxon>Bacteria</taxon>
        <taxon>Pseudomonadati</taxon>
        <taxon>Pseudomonadota</taxon>
        <taxon>Alphaproteobacteria</taxon>
        <taxon>Rhodobacterales</taxon>
        <taxon>Roseobacteraceae</taxon>
        <taxon>Roseivivax</taxon>
    </lineage>
</organism>
<dbReference type="EMBL" id="JAME01000006">
    <property type="protein sequence ID" value="ETX30028.1"/>
    <property type="molecule type" value="Genomic_DNA"/>
</dbReference>
<protein>
    <submittedName>
        <fullName evidence="2">Uncharacterized protein</fullName>
    </submittedName>
</protein>
<name>X7FBG2_9RHOB</name>
<accession>X7FBG2</accession>
<sequence length="85" mass="9387">MDGSNIYGADDTERMKERYATLRKQLVRRERIEKGQGGAAFYAAQAYGSVLEESAMLQKATHAAKLFCIAAVFAVPNLLVIHVLL</sequence>
<dbReference type="eggNOG" id="ENOG5031EKM">
    <property type="taxonomic scope" value="Bacteria"/>
</dbReference>
<keyword evidence="1" id="KW-1133">Transmembrane helix</keyword>
<gene>
    <name evidence="2" type="ORF">RISW2_19895</name>
</gene>
<evidence type="ECO:0000313" key="3">
    <source>
        <dbReference type="Proteomes" id="UP000023430"/>
    </source>
</evidence>
<reference evidence="2 3" key="1">
    <citation type="submission" date="2014-01" db="EMBL/GenBank/DDBJ databases">
        <title>Roseivivax isoporae LMG 25204 Genome Sequencing.</title>
        <authorList>
            <person name="Lai Q."/>
            <person name="Li G."/>
            <person name="Shao Z."/>
        </authorList>
    </citation>
    <scope>NUCLEOTIDE SEQUENCE [LARGE SCALE GENOMIC DNA]</scope>
    <source>
        <strain evidence="2 3">LMG 25204</strain>
    </source>
</reference>
<dbReference type="OrthoDB" id="7874442at2"/>
<proteinExistence type="predicted"/>
<feature type="transmembrane region" description="Helical" evidence="1">
    <location>
        <begin position="66"/>
        <end position="84"/>
    </location>
</feature>
<keyword evidence="1" id="KW-0812">Transmembrane</keyword>
<dbReference type="Proteomes" id="UP000023430">
    <property type="component" value="Unassembled WGS sequence"/>
</dbReference>
<evidence type="ECO:0000256" key="1">
    <source>
        <dbReference type="SAM" id="Phobius"/>
    </source>
</evidence>
<comment type="caution">
    <text evidence="2">The sequence shown here is derived from an EMBL/GenBank/DDBJ whole genome shotgun (WGS) entry which is preliminary data.</text>
</comment>
<evidence type="ECO:0000313" key="2">
    <source>
        <dbReference type="EMBL" id="ETX30028.1"/>
    </source>
</evidence>
<dbReference type="RefSeq" id="WP_043767635.1">
    <property type="nucleotide sequence ID" value="NZ_JAME01000006.1"/>
</dbReference>
<keyword evidence="3" id="KW-1185">Reference proteome</keyword>
<dbReference type="AlphaFoldDB" id="X7FBG2"/>